<sequence>MIDGKRLLFSLTIVSYALTLVSGIVYLFNNNNVSLLSTLLFLLVSSLIACWNDIKYYLIHFIFFLTIFVFLVSRPTIDYFRDGALDTYHPIAYRFAFIVVMVSILGLTAGGLLARYFIARKKIQVPKIGSSLKEVYIKRLRFVSLGVFLLTYPFYFIRLFERLLYRLQTSYYAYYANFESKLPYFTYILSTFTVYAMCMYLATKPKKLQATAVLVSFIAANTIHLAIGTRNPFILSILFAFVYYFMREQTEKGKWIGFKEKLAIFVGSPILMLAMGILNYVRDNVQVSHTGFWDILLDFIYKQGTSFGVLARGFLFNSSLPYRDLRNFTFGPVIDYFARGSLGAIFGGKAFEHTTNSVELAIDSNSYAHNLSYLVLNKEYLKGHGIGSSYIMELYTDYGMIGVFLLSLLLGMLFIAMLQVAYRSRTILFALSLLILNNLFFMPRSSFSESFFNLFTMQFWGIVLVIIFVAKMLTKENQYLLNKGEKIMFEHYSVADLFANLYKKRKANILALIALFALIAVPFTIKAVKNKNTVKDTTSYSTYISYKITPPEDSAKTILNHQIGGYSDFYGKLIDGNLNGAYLFNDVEPSELKKIASELDTTETTLKNSTSDYWWKKLTVYYMIDDAGVGVKILTPSKNANDLLERKIDGLIEKFKHTYANVKIEKLETINSKELNANGETALGLNVKNLILRLAVIGVVCVILVVMGNVLIYLFNPTINRAGDFSQYQIDFVTEITTIANLADILSYKNAGQELTIVSSNKAILDKLKQNQEALKGMHFVDLQDVSSLLERDTVLFVEEYGVTRYKKFEQSLQILRNLNRSILGVATFKL</sequence>
<evidence type="ECO:0008006" key="4">
    <source>
        <dbReference type="Google" id="ProtNLM"/>
    </source>
</evidence>
<keyword evidence="1" id="KW-0472">Membrane</keyword>
<feature type="transmembrane region" description="Helical" evidence="1">
    <location>
        <begin position="398"/>
        <end position="420"/>
    </location>
</feature>
<evidence type="ECO:0000313" key="2">
    <source>
        <dbReference type="EMBL" id="KYF32993.1"/>
    </source>
</evidence>
<feature type="transmembrane region" description="Helical" evidence="1">
    <location>
        <begin position="184"/>
        <end position="203"/>
    </location>
</feature>
<keyword evidence="1" id="KW-1133">Transmembrane helix</keyword>
<feature type="transmembrane region" description="Helical" evidence="1">
    <location>
        <begin position="233"/>
        <end position="250"/>
    </location>
</feature>
<feature type="transmembrane region" description="Helical" evidence="1">
    <location>
        <begin position="690"/>
        <end position="715"/>
    </location>
</feature>
<keyword evidence="1" id="KW-0812">Transmembrane</keyword>
<feature type="transmembrane region" description="Helical" evidence="1">
    <location>
        <begin position="427"/>
        <end position="445"/>
    </location>
</feature>
<accession>A0A150NHR2</accession>
<gene>
    <name evidence="2" type="ORF">SMI10712_00668</name>
</gene>
<feature type="transmembrane region" description="Helical" evidence="1">
    <location>
        <begin position="451"/>
        <end position="473"/>
    </location>
</feature>
<organism evidence="2 3">
    <name type="scientific">Streptococcus mitis</name>
    <dbReference type="NCBI Taxonomy" id="28037"/>
    <lineage>
        <taxon>Bacteria</taxon>
        <taxon>Bacillati</taxon>
        <taxon>Bacillota</taxon>
        <taxon>Bacilli</taxon>
        <taxon>Lactobacillales</taxon>
        <taxon>Streptococcaceae</taxon>
        <taxon>Streptococcus</taxon>
        <taxon>Streptococcus mitis group</taxon>
    </lineage>
</organism>
<feature type="transmembrane region" description="Helical" evidence="1">
    <location>
        <begin position="93"/>
        <end position="118"/>
    </location>
</feature>
<dbReference type="Pfam" id="PF14296">
    <property type="entry name" value="O-ag_pol_Wzy"/>
    <property type="match status" value="1"/>
</dbReference>
<proteinExistence type="predicted"/>
<feature type="transmembrane region" description="Helical" evidence="1">
    <location>
        <begin position="139"/>
        <end position="157"/>
    </location>
</feature>
<feature type="transmembrane region" description="Helical" evidence="1">
    <location>
        <begin position="507"/>
        <end position="525"/>
    </location>
</feature>
<name>A0A150NHR2_STRMT</name>
<dbReference type="PATRIC" id="fig|28037.237.peg.1404"/>
<dbReference type="EMBL" id="LROT01000028">
    <property type="protein sequence ID" value="KYF32993.1"/>
    <property type="molecule type" value="Genomic_DNA"/>
</dbReference>
<feature type="transmembrane region" description="Helical" evidence="1">
    <location>
        <begin position="34"/>
        <end position="51"/>
    </location>
</feature>
<feature type="transmembrane region" description="Helical" evidence="1">
    <location>
        <begin position="7"/>
        <end position="28"/>
    </location>
</feature>
<dbReference type="AlphaFoldDB" id="A0A150NHR2"/>
<evidence type="ECO:0000313" key="3">
    <source>
        <dbReference type="Proteomes" id="UP000075618"/>
    </source>
</evidence>
<dbReference type="Proteomes" id="UP000075618">
    <property type="component" value="Unassembled WGS sequence"/>
</dbReference>
<feature type="transmembrane region" description="Helical" evidence="1">
    <location>
        <begin position="262"/>
        <end position="281"/>
    </location>
</feature>
<dbReference type="InterPro" id="IPR029468">
    <property type="entry name" value="O-ag_pol_Wzy"/>
</dbReference>
<comment type="caution">
    <text evidence="2">The sequence shown here is derived from an EMBL/GenBank/DDBJ whole genome shotgun (WGS) entry which is preliminary data.</text>
</comment>
<feature type="transmembrane region" description="Helical" evidence="1">
    <location>
        <begin position="56"/>
        <end position="73"/>
    </location>
</feature>
<reference evidence="2 3" key="1">
    <citation type="submission" date="2016-01" db="EMBL/GenBank/DDBJ databases">
        <title>Highly variable Streptococcus oralis are common among viridans streptococci isolated from primates.</title>
        <authorList>
            <person name="Denapaite D."/>
            <person name="Rieger M."/>
            <person name="Koendgen S."/>
            <person name="Brueckner R."/>
            <person name="Ochigava I."/>
            <person name="Kappeler P."/>
            <person name="Maetz-Rensing K."/>
            <person name="Leendertz F."/>
            <person name="Hakenbeck R."/>
        </authorList>
    </citation>
    <scope>NUCLEOTIDE SEQUENCE [LARGE SCALE GENOMIC DNA]</scope>
    <source>
        <strain evidence="2 3">10712</strain>
    </source>
</reference>
<evidence type="ECO:0000256" key="1">
    <source>
        <dbReference type="SAM" id="Phobius"/>
    </source>
</evidence>
<protein>
    <recommendedName>
        <fullName evidence="4">O-antigen polysaccharide polymerase Wzy</fullName>
    </recommendedName>
</protein>
<dbReference type="NCBIfam" id="TIGR04370">
    <property type="entry name" value="glyco_rpt_poly"/>
    <property type="match status" value="1"/>
</dbReference>